<evidence type="ECO:0000313" key="8">
    <source>
        <dbReference type="Proteomes" id="UP000030302"/>
    </source>
</evidence>
<keyword evidence="2" id="KW-0663">Pyridoxal phosphate</keyword>
<dbReference type="EMBL" id="CP009962">
    <property type="protein sequence ID" value="AIY43895.1"/>
    <property type="molecule type" value="Genomic_DNA"/>
</dbReference>
<keyword evidence="7" id="KW-0808">Transferase</keyword>
<dbReference type="GO" id="GO:0003677">
    <property type="term" value="F:DNA binding"/>
    <property type="evidence" value="ECO:0007669"/>
    <property type="project" value="UniProtKB-KW"/>
</dbReference>
<dbReference type="PANTHER" id="PTHR46577">
    <property type="entry name" value="HTH-TYPE TRANSCRIPTIONAL REGULATORY PROTEIN GABR"/>
    <property type="match status" value="1"/>
</dbReference>
<evidence type="ECO:0000259" key="6">
    <source>
        <dbReference type="PROSITE" id="PS50949"/>
    </source>
</evidence>
<accession>A0A0A1FJJ2</accession>
<dbReference type="Pfam" id="PF00392">
    <property type="entry name" value="GntR"/>
    <property type="match status" value="1"/>
</dbReference>
<dbReference type="Pfam" id="PF00155">
    <property type="entry name" value="Aminotran_1_2"/>
    <property type="match status" value="1"/>
</dbReference>
<dbReference type="SUPFAM" id="SSF53383">
    <property type="entry name" value="PLP-dependent transferases"/>
    <property type="match status" value="1"/>
</dbReference>
<dbReference type="PRINTS" id="PR00035">
    <property type="entry name" value="HTHGNTR"/>
</dbReference>
<dbReference type="InterPro" id="IPR051446">
    <property type="entry name" value="HTH_trans_reg/aminotransferase"/>
</dbReference>
<dbReference type="GO" id="GO:0004069">
    <property type="term" value="F:L-aspartate:2-oxoglutarate aminotransferase activity"/>
    <property type="evidence" value="ECO:0007669"/>
    <property type="project" value="UniProtKB-EC"/>
</dbReference>
<dbReference type="Proteomes" id="UP000030302">
    <property type="component" value="Chromosome"/>
</dbReference>
<keyword evidence="7" id="KW-0032">Aminotransferase</keyword>
<evidence type="ECO:0000313" key="7">
    <source>
        <dbReference type="EMBL" id="AIY43895.1"/>
    </source>
</evidence>
<evidence type="ECO:0000256" key="1">
    <source>
        <dbReference type="ARBA" id="ARBA00005384"/>
    </source>
</evidence>
<keyword evidence="3" id="KW-0805">Transcription regulation</keyword>
<comment type="similarity">
    <text evidence="1">In the C-terminal section; belongs to the class-I pyridoxal-phosphate-dependent aminotransferase family.</text>
</comment>
<protein>
    <submittedName>
        <fullName evidence="7">Transcriptional regulator</fullName>
        <ecNumber evidence="7">2.6.1.1</ecNumber>
    </submittedName>
</protein>
<name>A0A0A1FJJ2_9BURK</name>
<dbReference type="HOGENOM" id="CLU_017584_0_1_4"/>
<dbReference type="PROSITE" id="PS50949">
    <property type="entry name" value="HTH_GNTR"/>
    <property type="match status" value="1"/>
</dbReference>
<dbReference type="PANTHER" id="PTHR46577:SF1">
    <property type="entry name" value="HTH-TYPE TRANSCRIPTIONAL REGULATORY PROTEIN GABR"/>
    <property type="match status" value="1"/>
</dbReference>
<dbReference type="GO" id="GO:0030170">
    <property type="term" value="F:pyridoxal phosphate binding"/>
    <property type="evidence" value="ECO:0007669"/>
    <property type="project" value="InterPro"/>
</dbReference>
<proteinExistence type="inferred from homology"/>
<keyword evidence="8" id="KW-1185">Reference proteome</keyword>
<dbReference type="KEGG" id="care:LT85_4737"/>
<dbReference type="Gene3D" id="1.10.10.10">
    <property type="entry name" value="Winged helix-like DNA-binding domain superfamily/Winged helix DNA-binding domain"/>
    <property type="match status" value="1"/>
</dbReference>
<dbReference type="CDD" id="cd00609">
    <property type="entry name" value="AAT_like"/>
    <property type="match status" value="1"/>
</dbReference>
<dbReference type="SUPFAM" id="SSF46785">
    <property type="entry name" value="Winged helix' DNA-binding domain"/>
    <property type="match status" value="1"/>
</dbReference>
<reference evidence="8" key="1">
    <citation type="journal article" date="2014" name="Soil Biol. Biochem.">
        <title>Structure and function of bacterial communities in ageing soils: Insights from the Mendocino ecological staircase.</title>
        <authorList>
            <person name="Uroz S."/>
            <person name="Tech J.J."/>
            <person name="Sawaya N.A."/>
            <person name="Frey-Klett P."/>
            <person name="Leveau J.H.J."/>
        </authorList>
    </citation>
    <scope>NUCLEOTIDE SEQUENCE [LARGE SCALE GENOMIC DNA]</scope>
    <source>
        <strain evidence="8">Cal35</strain>
    </source>
</reference>
<keyword evidence="5" id="KW-0804">Transcription</keyword>
<evidence type="ECO:0000256" key="5">
    <source>
        <dbReference type="ARBA" id="ARBA00023163"/>
    </source>
</evidence>
<dbReference type="InterPro" id="IPR015421">
    <property type="entry name" value="PyrdxlP-dep_Trfase_major"/>
</dbReference>
<keyword evidence="4" id="KW-0238">DNA-binding</keyword>
<dbReference type="CDD" id="cd07377">
    <property type="entry name" value="WHTH_GntR"/>
    <property type="match status" value="1"/>
</dbReference>
<evidence type="ECO:0000256" key="2">
    <source>
        <dbReference type="ARBA" id="ARBA00022898"/>
    </source>
</evidence>
<dbReference type="SMART" id="SM00345">
    <property type="entry name" value="HTH_GNTR"/>
    <property type="match status" value="1"/>
</dbReference>
<sequence>MKPVSPALSMHLDPAGIALEGGKGLAKQLCLALRQRILATPATYRIKLPTSRNLALALNVSRNTVVRAYEQLYAEGYISSRVGDGTYADGLAAAAAPDLAATAAAVPAMQQSTMQQRLSGYGVRQRRFDGPARAFRLGVPAYDLFPSAIWARLQSNFWRHAPLAHMGYGEAAGNLRLRELVAAYLRHARGLVCEPSQIMITAGAQHGIALCAQLLLDAGDKVAIENPCYPSAAAALKVAGAQLVGIALDQDGMDTAQLAQHTDCRIAYVTPSHQYPVGVTLSLARRLELLAWAERHDSWIIEDDYDGEYRYDGTPLAPLAALDHSARVLYVGTFSKIAFPGLRLGYLVLPAKLVPALSALRAMSDRHPPAADQVVMAEFIAAGHFQRHIRRMRRASRSRRDALMAAWAPLFGAQLPLPKVAAGLHLSLPLVSLQQEAELVAKAIAVGVEINPMSRFCLSGQPVNPQHRAGLALGFAGVDEIAIHKALRLLQQAWHDL</sequence>
<dbReference type="AlphaFoldDB" id="A0A0A1FJJ2"/>
<dbReference type="GO" id="GO:0003700">
    <property type="term" value="F:DNA-binding transcription factor activity"/>
    <property type="evidence" value="ECO:0007669"/>
    <property type="project" value="InterPro"/>
</dbReference>
<organism evidence="7 8">
    <name type="scientific">Collimonas arenae</name>
    <dbReference type="NCBI Taxonomy" id="279058"/>
    <lineage>
        <taxon>Bacteria</taxon>
        <taxon>Pseudomonadati</taxon>
        <taxon>Pseudomonadota</taxon>
        <taxon>Betaproteobacteria</taxon>
        <taxon>Burkholderiales</taxon>
        <taxon>Oxalobacteraceae</taxon>
        <taxon>Collimonas</taxon>
    </lineage>
</organism>
<feature type="domain" description="HTH gntR-type" evidence="6">
    <location>
        <begin position="23"/>
        <end position="91"/>
    </location>
</feature>
<dbReference type="InterPro" id="IPR036390">
    <property type="entry name" value="WH_DNA-bd_sf"/>
</dbReference>
<dbReference type="InterPro" id="IPR036388">
    <property type="entry name" value="WH-like_DNA-bd_sf"/>
</dbReference>
<gene>
    <name evidence="7" type="ORF">LT85_4737</name>
</gene>
<dbReference type="InterPro" id="IPR015424">
    <property type="entry name" value="PyrdxlP-dep_Trfase"/>
</dbReference>
<dbReference type="InterPro" id="IPR004839">
    <property type="entry name" value="Aminotransferase_I/II_large"/>
</dbReference>
<dbReference type="STRING" id="279058.LT85_4737"/>
<evidence type="ECO:0000256" key="4">
    <source>
        <dbReference type="ARBA" id="ARBA00023125"/>
    </source>
</evidence>
<dbReference type="RefSeq" id="WP_038493856.1">
    <property type="nucleotide sequence ID" value="NZ_CP009962.1"/>
</dbReference>
<dbReference type="InterPro" id="IPR000524">
    <property type="entry name" value="Tscrpt_reg_HTH_GntR"/>
</dbReference>
<dbReference type="EC" id="2.6.1.1" evidence="7"/>
<evidence type="ECO:0000256" key="3">
    <source>
        <dbReference type="ARBA" id="ARBA00023015"/>
    </source>
</evidence>
<dbReference type="Gene3D" id="3.40.640.10">
    <property type="entry name" value="Type I PLP-dependent aspartate aminotransferase-like (Major domain)"/>
    <property type="match status" value="1"/>
</dbReference>